<proteinExistence type="inferred from homology"/>
<evidence type="ECO:0000313" key="2">
    <source>
        <dbReference type="EMBL" id="SEK60789.1"/>
    </source>
</evidence>
<dbReference type="STRING" id="332977.SAMN05421740_102210"/>
<dbReference type="Gene3D" id="3.40.50.720">
    <property type="entry name" value="NAD(P)-binding Rossmann-like Domain"/>
    <property type="match status" value="1"/>
</dbReference>
<dbReference type="InterPro" id="IPR051911">
    <property type="entry name" value="SDR_oxidoreductase"/>
</dbReference>
<gene>
    <name evidence="2" type="ORF">SAMN05421740_102210</name>
</gene>
<dbReference type="AlphaFoldDB" id="A0A1H7IEA9"/>
<dbReference type="EMBL" id="FNZR01000002">
    <property type="protein sequence ID" value="SEK60789.1"/>
    <property type="molecule type" value="Genomic_DNA"/>
</dbReference>
<accession>A0A1H7IEA9</accession>
<dbReference type="OrthoDB" id="1235794at2"/>
<protein>
    <submittedName>
        <fullName evidence="2">NADP-dependent 3-hydroxy acid dehydrogenase YdfG</fullName>
    </submittedName>
</protein>
<sequence>MKVVFITGTSTGFGKLTAITLSKAGYTVIAGMRNTKGTNEKVAKELAALPHVEVVDMDVADDVSVSTAIEQALKKHGKIDVLVNNAGVIGFGLLEAFSIDRIRQLFEVNFYSVLRTYQAVLPSMRQQKSGLVINVTSGASGHTLPFMIPYLATKFSVESITEGLQDELKQFSIENVSIQPGVYPTEMSDGSKPGLHADKEEIIKAYDPIASEQLNAQFGGGLLAKMQEFNMNPQTIADGILKLIQMPDGTRPLRYPLDAIAGGTDLEFINARAEIKAKWLTHYGVKNPK</sequence>
<keyword evidence="3" id="KW-1185">Reference proteome</keyword>
<evidence type="ECO:0000256" key="1">
    <source>
        <dbReference type="RuleBase" id="RU000363"/>
    </source>
</evidence>
<dbReference type="PRINTS" id="PR00081">
    <property type="entry name" value="GDHRDH"/>
</dbReference>
<reference evidence="3" key="1">
    <citation type="submission" date="2016-10" db="EMBL/GenBank/DDBJ databases">
        <authorList>
            <person name="Varghese N."/>
            <person name="Submissions S."/>
        </authorList>
    </citation>
    <scope>NUCLEOTIDE SEQUENCE [LARGE SCALE GENOMIC DNA]</scope>
    <source>
        <strain evidence="3">Jip14</strain>
    </source>
</reference>
<comment type="similarity">
    <text evidence="1">Belongs to the short-chain dehydrogenases/reductases (SDR) family.</text>
</comment>
<name>A0A1H7IEA9_9SPHI</name>
<dbReference type="RefSeq" id="WP_090603293.1">
    <property type="nucleotide sequence ID" value="NZ_FNZR01000002.1"/>
</dbReference>
<dbReference type="Proteomes" id="UP000198916">
    <property type="component" value="Unassembled WGS sequence"/>
</dbReference>
<dbReference type="Pfam" id="PF00106">
    <property type="entry name" value="adh_short"/>
    <property type="match status" value="1"/>
</dbReference>
<dbReference type="InterPro" id="IPR036291">
    <property type="entry name" value="NAD(P)-bd_dom_sf"/>
</dbReference>
<dbReference type="PRINTS" id="PR00080">
    <property type="entry name" value="SDRFAMILY"/>
</dbReference>
<dbReference type="PANTHER" id="PTHR43976">
    <property type="entry name" value="SHORT CHAIN DEHYDROGENASE"/>
    <property type="match status" value="1"/>
</dbReference>
<organism evidence="2 3">
    <name type="scientific">Parapedobacter koreensis</name>
    <dbReference type="NCBI Taxonomy" id="332977"/>
    <lineage>
        <taxon>Bacteria</taxon>
        <taxon>Pseudomonadati</taxon>
        <taxon>Bacteroidota</taxon>
        <taxon>Sphingobacteriia</taxon>
        <taxon>Sphingobacteriales</taxon>
        <taxon>Sphingobacteriaceae</taxon>
        <taxon>Parapedobacter</taxon>
    </lineage>
</organism>
<dbReference type="SUPFAM" id="SSF51735">
    <property type="entry name" value="NAD(P)-binding Rossmann-fold domains"/>
    <property type="match status" value="1"/>
</dbReference>
<dbReference type="PANTHER" id="PTHR43976:SF9">
    <property type="entry name" value="OXIDOREDUCTASE"/>
    <property type="match status" value="1"/>
</dbReference>
<dbReference type="InterPro" id="IPR002347">
    <property type="entry name" value="SDR_fam"/>
</dbReference>
<evidence type="ECO:0000313" key="3">
    <source>
        <dbReference type="Proteomes" id="UP000198916"/>
    </source>
</evidence>